<dbReference type="Pfam" id="PF01636">
    <property type="entry name" value="APH"/>
    <property type="match status" value="1"/>
</dbReference>
<comment type="similarity">
    <text evidence="1 7">Belongs to the aminoglycoside phosphotransferase family.</text>
</comment>
<keyword evidence="5 7" id="KW-0067">ATP-binding</keyword>
<dbReference type="GO" id="GO:0005524">
    <property type="term" value="F:ATP binding"/>
    <property type="evidence" value="ECO:0007669"/>
    <property type="project" value="UniProtKB-KW"/>
</dbReference>
<dbReference type="InterPro" id="IPR002575">
    <property type="entry name" value="Aminoglycoside_PTrfase"/>
</dbReference>
<keyword evidence="2 7" id="KW-0808">Transferase</keyword>
<accession>A0A9W6PEQ2</accession>
<evidence type="ECO:0000256" key="9">
    <source>
        <dbReference type="PIRSR" id="PIRSR000706-2"/>
    </source>
</evidence>
<dbReference type="Proteomes" id="UP001165143">
    <property type="component" value="Unassembled WGS sequence"/>
</dbReference>
<dbReference type="PIRSF" id="PIRSF000706">
    <property type="entry name" value="Kanamycin_kin"/>
    <property type="match status" value="1"/>
</dbReference>
<dbReference type="CDD" id="cd05150">
    <property type="entry name" value="APH"/>
    <property type="match status" value="1"/>
</dbReference>
<evidence type="ECO:0000256" key="4">
    <source>
        <dbReference type="ARBA" id="ARBA00022777"/>
    </source>
</evidence>
<sequence length="274" mass="29417">MTPGRRPGDNGRMIAYVPEGDVEVPPAVVELAAGEPVTAVWRNELHGVTFRLGDGPGRRFVKWAPAGSPADLAAEAERLGWAGRFTTVPEVLALGGDGAGRWLLTAGLPGRSAVDEVWKRDPATAVRAVGAGLRAFHEALPVARCPYDWSAPGRVARAVALRRDPADWHEDVRHHGTVERALAVLADPPPVDVEVVCHGDACAPNTLVGDDGRPSGHVDLGAIGTADRWADLAVATWSTVWNYGPGWERPLLEAYGVEPDAERLAYYRLLWDLT</sequence>
<evidence type="ECO:0000256" key="1">
    <source>
        <dbReference type="ARBA" id="ARBA00006219"/>
    </source>
</evidence>
<keyword evidence="3 7" id="KW-0547">Nucleotide-binding</keyword>
<keyword evidence="9" id="KW-0479">Metal-binding</keyword>
<evidence type="ECO:0000256" key="7">
    <source>
        <dbReference type="PIRNR" id="PIRNR000706"/>
    </source>
</evidence>
<evidence type="ECO:0000256" key="3">
    <source>
        <dbReference type="ARBA" id="ARBA00022741"/>
    </source>
</evidence>
<dbReference type="EMBL" id="BSRX01000013">
    <property type="protein sequence ID" value="GLW54620.1"/>
    <property type="molecule type" value="Genomic_DNA"/>
</dbReference>
<proteinExistence type="inferred from homology"/>
<keyword evidence="6 7" id="KW-0046">Antibiotic resistance</keyword>
<reference evidence="11" key="1">
    <citation type="submission" date="2023-02" db="EMBL/GenBank/DDBJ databases">
        <title>Kitasatospora phosalacinea NBRC 14362.</title>
        <authorList>
            <person name="Ichikawa N."/>
            <person name="Sato H."/>
            <person name="Tonouchi N."/>
        </authorList>
    </citation>
    <scope>NUCLEOTIDE SEQUENCE</scope>
    <source>
        <strain evidence="11">NBRC 14362</strain>
    </source>
</reference>
<evidence type="ECO:0000256" key="5">
    <source>
        <dbReference type="ARBA" id="ARBA00022840"/>
    </source>
</evidence>
<feature type="binding site" evidence="9">
    <location>
        <position position="219"/>
    </location>
    <ligand>
        <name>Mg(2+)</name>
        <dbReference type="ChEBI" id="CHEBI:18420"/>
    </ligand>
</feature>
<dbReference type="GO" id="GO:0016773">
    <property type="term" value="F:phosphotransferase activity, alcohol group as acceptor"/>
    <property type="evidence" value="ECO:0007669"/>
    <property type="project" value="InterPro"/>
</dbReference>
<dbReference type="SUPFAM" id="SSF56112">
    <property type="entry name" value="Protein kinase-like (PK-like)"/>
    <property type="match status" value="1"/>
</dbReference>
<feature type="active site" description="Proton acceptor" evidence="8">
    <location>
        <position position="200"/>
    </location>
</feature>
<dbReference type="Gene3D" id="3.90.1200.10">
    <property type="match status" value="1"/>
</dbReference>
<organism evidence="11 12">
    <name type="scientific">Kitasatospora phosalacinea</name>
    <dbReference type="NCBI Taxonomy" id="2065"/>
    <lineage>
        <taxon>Bacteria</taxon>
        <taxon>Bacillati</taxon>
        <taxon>Actinomycetota</taxon>
        <taxon>Actinomycetes</taxon>
        <taxon>Kitasatosporales</taxon>
        <taxon>Streptomycetaceae</taxon>
        <taxon>Kitasatospora</taxon>
    </lineage>
</organism>
<dbReference type="InterPro" id="IPR024165">
    <property type="entry name" value="Kan/Strep_kinase"/>
</dbReference>
<protein>
    <submittedName>
        <fullName evidence="11">Phosphotransferase</fullName>
    </submittedName>
</protein>
<feature type="binding site" evidence="9">
    <location>
        <position position="205"/>
    </location>
    <ligand>
        <name>Mg(2+)</name>
        <dbReference type="ChEBI" id="CHEBI:18420"/>
    </ligand>
</feature>
<comment type="caution">
    <text evidence="11">The sequence shown here is derived from an EMBL/GenBank/DDBJ whole genome shotgun (WGS) entry which is preliminary data.</text>
</comment>
<gene>
    <name evidence="11" type="ORF">Kpho01_26310</name>
</gene>
<evidence type="ECO:0000313" key="11">
    <source>
        <dbReference type="EMBL" id="GLW54620.1"/>
    </source>
</evidence>
<dbReference type="GO" id="GO:0016301">
    <property type="term" value="F:kinase activity"/>
    <property type="evidence" value="ECO:0007669"/>
    <property type="project" value="UniProtKB-KW"/>
</dbReference>
<keyword evidence="4 7" id="KW-0418">Kinase</keyword>
<dbReference type="InterPro" id="IPR011009">
    <property type="entry name" value="Kinase-like_dom_sf"/>
</dbReference>
<evidence type="ECO:0000256" key="8">
    <source>
        <dbReference type="PIRSR" id="PIRSR000706-1"/>
    </source>
</evidence>
<name>A0A9W6PEQ2_9ACTN</name>
<keyword evidence="9" id="KW-0460">Magnesium</keyword>
<feature type="domain" description="Aminoglycoside phosphotransferase" evidence="10">
    <location>
        <begin position="49"/>
        <end position="265"/>
    </location>
</feature>
<evidence type="ECO:0000259" key="10">
    <source>
        <dbReference type="Pfam" id="PF01636"/>
    </source>
</evidence>
<evidence type="ECO:0000256" key="6">
    <source>
        <dbReference type="ARBA" id="ARBA00023251"/>
    </source>
</evidence>
<evidence type="ECO:0000256" key="2">
    <source>
        <dbReference type="ARBA" id="ARBA00022679"/>
    </source>
</evidence>
<evidence type="ECO:0000313" key="12">
    <source>
        <dbReference type="Proteomes" id="UP001165143"/>
    </source>
</evidence>
<dbReference type="GO" id="GO:0046677">
    <property type="term" value="P:response to antibiotic"/>
    <property type="evidence" value="ECO:0007669"/>
    <property type="project" value="UniProtKB-KW"/>
</dbReference>
<dbReference type="Gene3D" id="3.30.200.20">
    <property type="entry name" value="Phosphorylase Kinase, domain 1"/>
    <property type="match status" value="1"/>
</dbReference>
<dbReference type="GO" id="GO:0046872">
    <property type="term" value="F:metal ion binding"/>
    <property type="evidence" value="ECO:0007669"/>
    <property type="project" value="UniProtKB-KW"/>
</dbReference>
<dbReference type="AlphaFoldDB" id="A0A9W6PEQ2"/>